<gene>
    <name evidence="2" type="ORF">RY831_11665</name>
</gene>
<proteinExistence type="predicted"/>
<evidence type="ECO:0000313" key="3">
    <source>
        <dbReference type="Proteomes" id="UP001352263"/>
    </source>
</evidence>
<name>A0ABU6J839_9BURK</name>
<feature type="transmembrane region" description="Helical" evidence="1">
    <location>
        <begin position="6"/>
        <end position="25"/>
    </location>
</feature>
<keyword evidence="1" id="KW-0812">Transmembrane</keyword>
<evidence type="ECO:0008006" key="4">
    <source>
        <dbReference type="Google" id="ProtNLM"/>
    </source>
</evidence>
<keyword evidence="1" id="KW-1133">Transmembrane helix</keyword>
<keyword evidence="3" id="KW-1185">Reference proteome</keyword>
<keyword evidence="1" id="KW-0472">Membrane</keyword>
<reference evidence="2 3" key="1">
    <citation type="submission" date="2023-10" db="EMBL/GenBank/DDBJ databases">
        <title>Noviherbaspirillum sp. CPCC 100848 genome assembly.</title>
        <authorList>
            <person name="Li X.Y."/>
            <person name="Fang X.M."/>
        </authorList>
    </citation>
    <scope>NUCLEOTIDE SEQUENCE [LARGE SCALE GENOMIC DNA]</scope>
    <source>
        <strain evidence="2 3">CPCC 100848</strain>
    </source>
</reference>
<dbReference type="RefSeq" id="WP_326506523.1">
    <property type="nucleotide sequence ID" value="NZ_JAWIIV010000008.1"/>
</dbReference>
<dbReference type="EMBL" id="JAWIIV010000008">
    <property type="protein sequence ID" value="MEC4719809.1"/>
    <property type="molecule type" value="Genomic_DNA"/>
</dbReference>
<evidence type="ECO:0000256" key="1">
    <source>
        <dbReference type="SAM" id="Phobius"/>
    </source>
</evidence>
<protein>
    <recommendedName>
        <fullName evidence="4">SHOCT domain-containing protein</fullName>
    </recommendedName>
</protein>
<organism evidence="2 3">
    <name type="scientific">Noviherbaspirillum album</name>
    <dbReference type="NCBI Taxonomy" id="3080276"/>
    <lineage>
        <taxon>Bacteria</taxon>
        <taxon>Pseudomonadati</taxon>
        <taxon>Pseudomonadota</taxon>
        <taxon>Betaproteobacteria</taxon>
        <taxon>Burkholderiales</taxon>
        <taxon>Oxalobacteraceae</taxon>
        <taxon>Noviherbaspirillum</taxon>
    </lineage>
</organism>
<accession>A0ABU6J839</accession>
<evidence type="ECO:0000313" key="2">
    <source>
        <dbReference type="EMBL" id="MEC4719809.1"/>
    </source>
</evidence>
<sequence>MSNDIVLALLFVIGIGGALIYWAAYQSGRMIGYRHGLEKGSKLGTQSQHLKGLNDGYVMALQHTPGQRHEFMNNVLLKTGAMTREELEAERRLRFKLQTEK</sequence>
<dbReference type="Proteomes" id="UP001352263">
    <property type="component" value="Unassembled WGS sequence"/>
</dbReference>
<comment type="caution">
    <text evidence="2">The sequence shown here is derived from an EMBL/GenBank/DDBJ whole genome shotgun (WGS) entry which is preliminary data.</text>
</comment>